<dbReference type="EMBL" id="PZJJ01000055">
    <property type="protein sequence ID" value="PTL37398.1"/>
    <property type="molecule type" value="Genomic_DNA"/>
</dbReference>
<accession>A0A2T4U1X6</accession>
<dbReference type="OrthoDB" id="2974358at2"/>
<comment type="caution">
    <text evidence="2">The sequence shown here is derived from an EMBL/GenBank/DDBJ whole genome shotgun (WGS) entry which is preliminary data.</text>
</comment>
<keyword evidence="1" id="KW-1133">Transmembrane helix</keyword>
<reference evidence="2 3" key="1">
    <citation type="submission" date="2018-03" db="EMBL/GenBank/DDBJ databases">
        <title>Alkalicoccus saliphilus sp. nov., isolated from a mineral pool.</title>
        <authorList>
            <person name="Zhao B."/>
        </authorList>
    </citation>
    <scope>NUCLEOTIDE SEQUENCE [LARGE SCALE GENOMIC DNA]</scope>
    <source>
        <strain evidence="2 3">6AG</strain>
    </source>
</reference>
<gene>
    <name evidence="2" type="ORF">C6Y45_16700</name>
</gene>
<name>A0A2T4U1X6_9BACI</name>
<dbReference type="AlphaFoldDB" id="A0A2T4U1X6"/>
<proteinExistence type="predicted"/>
<dbReference type="RefSeq" id="WP_107586362.1">
    <property type="nucleotide sequence ID" value="NZ_PZJJ01000055.1"/>
</dbReference>
<keyword evidence="1" id="KW-0812">Transmembrane</keyword>
<evidence type="ECO:0000313" key="2">
    <source>
        <dbReference type="EMBL" id="PTL37398.1"/>
    </source>
</evidence>
<dbReference type="Proteomes" id="UP000240509">
    <property type="component" value="Unassembled WGS sequence"/>
</dbReference>
<protein>
    <submittedName>
        <fullName evidence="2">Uncharacterized protein</fullName>
    </submittedName>
</protein>
<evidence type="ECO:0000256" key="1">
    <source>
        <dbReference type="SAM" id="Phobius"/>
    </source>
</evidence>
<organism evidence="2 3">
    <name type="scientific">Alkalicoccus saliphilus</name>
    <dbReference type="NCBI Taxonomy" id="200989"/>
    <lineage>
        <taxon>Bacteria</taxon>
        <taxon>Bacillati</taxon>
        <taxon>Bacillota</taxon>
        <taxon>Bacilli</taxon>
        <taxon>Bacillales</taxon>
        <taxon>Bacillaceae</taxon>
        <taxon>Alkalicoccus</taxon>
    </lineage>
</organism>
<feature type="transmembrane region" description="Helical" evidence="1">
    <location>
        <begin position="51"/>
        <end position="67"/>
    </location>
</feature>
<feature type="transmembrane region" description="Helical" evidence="1">
    <location>
        <begin position="28"/>
        <end position="45"/>
    </location>
</feature>
<sequence>MSRTAEKNPYVCASCESSNVMIMQKWRYLFLTSMLPVLVVLAVSIFIEPLFLLFIPAVLVTNYIISARKTPMVMCRDCRHIEKGASLSRR</sequence>
<evidence type="ECO:0000313" key="3">
    <source>
        <dbReference type="Proteomes" id="UP000240509"/>
    </source>
</evidence>
<keyword evidence="3" id="KW-1185">Reference proteome</keyword>
<keyword evidence="1" id="KW-0472">Membrane</keyword>